<comment type="similarity">
    <text evidence="4">Belongs to the sel-1 family.</text>
</comment>
<dbReference type="EMBL" id="AGNL01003634">
    <property type="protein sequence ID" value="EJK74466.1"/>
    <property type="molecule type" value="Genomic_DNA"/>
</dbReference>
<feature type="non-terminal residue" evidence="7">
    <location>
        <position position="525"/>
    </location>
</feature>
<reference evidence="7 8" key="1">
    <citation type="journal article" date="2012" name="Genome Biol.">
        <title>Genome and low-iron response of an oceanic diatom adapted to chronic iron limitation.</title>
        <authorList>
            <person name="Lommer M."/>
            <person name="Specht M."/>
            <person name="Roy A.S."/>
            <person name="Kraemer L."/>
            <person name="Andreson R."/>
            <person name="Gutowska M.A."/>
            <person name="Wolf J."/>
            <person name="Bergner S.V."/>
            <person name="Schilhabel M.B."/>
            <person name="Klostermeier U.C."/>
            <person name="Beiko R.G."/>
            <person name="Rosenstiel P."/>
            <person name="Hippler M."/>
            <person name="Laroche J."/>
        </authorList>
    </citation>
    <scope>NUCLEOTIDE SEQUENCE [LARGE SCALE GENOMIC DNA]</scope>
    <source>
        <strain evidence="7 8">CCMP1005</strain>
    </source>
</reference>
<dbReference type="PROSITE" id="PS01360">
    <property type="entry name" value="ZF_MYND_1"/>
    <property type="match status" value="1"/>
</dbReference>
<evidence type="ECO:0000313" key="8">
    <source>
        <dbReference type="Proteomes" id="UP000266841"/>
    </source>
</evidence>
<proteinExistence type="inferred from homology"/>
<evidence type="ECO:0000313" key="7">
    <source>
        <dbReference type="EMBL" id="EJK74466.1"/>
    </source>
</evidence>
<dbReference type="Pfam" id="PF08238">
    <property type="entry name" value="Sel1"/>
    <property type="match status" value="3"/>
</dbReference>
<dbReference type="Gene3D" id="6.10.140.2220">
    <property type="match status" value="1"/>
</dbReference>
<dbReference type="InterPro" id="IPR050767">
    <property type="entry name" value="Sel1_AlgK"/>
</dbReference>
<organism evidence="7 8">
    <name type="scientific">Thalassiosira oceanica</name>
    <name type="common">Marine diatom</name>
    <dbReference type="NCBI Taxonomy" id="159749"/>
    <lineage>
        <taxon>Eukaryota</taxon>
        <taxon>Sar</taxon>
        <taxon>Stramenopiles</taxon>
        <taxon>Ochrophyta</taxon>
        <taxon>Bacillariophyta</taxon>
        <taxon>Coscinodiscophyceae</taxon>
        <taxon>Thalassiosirophycidae</taxon>
        <taxon>Thalassiosirales</taxon>
        <taxon>Thalassiosiraceae</taxon>
        <taxon>Thalassiosira</taxon>
    </lineage>
</organism>
<protein>
    <recommendedName>
        <fullName evidence="6">MYND-type domain-containing protein</fullName>
    </recommendedName>
</protein>
<evidence type="ECO:0000256" key="4">
    <source>
        <dbReference type="ARBA" id="ARBA00038101"/>
    </source>
</evidence>
<dbReference type="OrthoDB" id="193263at2759"/>
<evidence type="ECO:0000256" key="2">
    <source>
        <dbReference type="ARBA" id="ARBA00022771"/>
    </source>
</evidence>
<gene>
    <name evidence="7" type="ORF">THAOC_03855</name>
</gene>
<evidence type="ECO:0000256" key="5">
    <source>
        <dbReference type="PROSITE-ProRule" id="PRU00134"/>
    </source>
</evidence>
<evidence type="ECO:0000259" key="6">
    <source>
        <dbReference type="PROSITE" id="PS50865"/>
    </source>
</evidence>
<dbReference type="Proteomes" id="UP000266841">
    <property type="component" value="Unassembled WGS sequence"/>
</dbReference>
<dbReference type="PROSITE" id="PS50865">
    <property type="entry name" value="ZF_MYND_2"/>
    <property type="match status" value="1"/>
</dbReference>
<dbReference type="SMART" id="SM00671">
    <property type="entry name" value="SEL1"/>
    <property type="match status" value="3"/>
</dbReference>
<dbReference type="eggNOG" id="KOG1550">
    <property type="taxonomic scope" value="Eukaryota"/>
</dbReference>
<dbReference type="PANTHER" id="PTHR11102">
    <property type="entry name" value="SEL-1-LIKE PROTEIN"/>
    <property type="match status" value="1"/>
</dbReference>
<keyword evidence="8" id="KW-1185">Reference proteome</keyword>
<evidence type="ECO:0000256" key="3">
    <source>
        <dbReference type="ARBA" id="ARBA00022833"/>
    </source>
</evidence>
<name>K0TKB2_THAOC</name>
<dbReference type="InterPro" id="IPR002893">
    <property type="entry name" value="Znf_MYND"/>
</dbReference>
<keyword evidence="3" id="KW-0862">Zinc</keyword>
<comment type="caution">
    <text evidence="7">The sequence shown here is derived from an EMBL/GenBank/DDBJ whole genome shotgun (WGS) entry which is preliminary data.</text>
</comment>
<dbReference type="Gene3D" id="1.25.40.10">
    <property type="entry name" value="Tetratricopeptide repeat domain"/>
    <property type="match status" value="1"/>
</dbReference>
<dbReference type="SUPFAM" id="SSF81901">
    <property type="entry name" value="HCP-like"/>
    <property type="match status" value="1"/>
</dbReference>
<accession>K0TKB2</accession>
<keyword evidence="2 5" id="KW-0863">Zinc-finger</keyword>
<dbReference type="GO" id="GO:0008270">
    <property type="term" value="F:zinc ion binding"/>
    <property type="evidence" value="ECO:0007669"/>
    <property type="project" value="UniProtKB-KW"/>
</dbReference>
<keyword evidence="1" id="KW-0479">Metal-binding</keyword>
<feature type="domain" description="MYND-type" evidence="6">
    <location>
        <begin position="239"/>
        <end position="280"/>
    </location>
</feature>
<dbReference type="SUPFAM" id="SSF144232">
    <property type="entry name" value="HIT/MYND zinc finger-like"/>
    <property type="match status" value="1"/>
</dbReference>
<dbReference type="InterPro" id="IPR006597">
    <property type="entry name" value="Sel1-like"/>
</dbReference>
<dbReference type="Pfam" id="PF01753">
    <property type="entry name" value="zf-MYND"/>
    <property type="match status" value="1"/>
</dbReference>
<sequence length="525" mass="57510">MPLFWAAKSQPLQILFMQHNSKTEWLPMGMLAAVFDEETGIAVLELDDVASVLAAVGARFAVILGNGYAAHDNKKLSLELEETIGTEGASGRRVRKLRVDRLEPAKRQRRQASGLLPFGLLLSSPPAECPVPATDATDRTGGQVKSVKSLDKQVRRGLRTLLIAGGTDGIGLSLLALELKRAQYSKVFVLGRDFRKEVALLGLICATFSPVCSLPGSARYLLLIMMSCVPVAKNDGELCANCGTHGSDIVKLKDCTACRLVKYCGVDCQRAHRKQHKKACKQRVAELKDEQLYSQGLVRPERDFCPICSLPIPIPTGEHSVFHVCCMKRSCNGCVVASKKRGMDDCAFCRTRYPDNAADALAMIQARVAKNDPVAINHLGEKFHVGLGLKKDVRKAIKLWTEAAELGSVRALFNLGKGYGTGDGFQQDKAKAVEFYKKAAMQGHVESRHNLGCIEAEKGNYSRAVKHLLISAKMGFNESLQAIKQLFMRGQATKAQYAEALKGYQDAVDETRVMTGMKPRDLESR</sequence>
<dbReference type="PANTHER" id="PTHR11102:SF160">
    <property type="entry name" value="ERAD-ASSOCIATED E3 UBIQUITIN-PROTEIN LIGASE COMPONENT HRD3"/>
    <property type="match status" value="1"/>
</dbReference>
<evidence type="ECO:0000256" key="1">
    <source>
        <dbReference type="ARBA" id="ARBA00022723"/>
    </source>
</evidence>
<dbReference type="InterPro" id="IPR011990">
    <property type="entry name" value="TPR-like_helical_dom_sf"/>
</dbReference>
<dbReference type="AlphaFoldDB" id="K0TKB2"/>